<dbReference type="Pfam" id="PF16158">
    <property type="entry name" value="N_BRCA1_IG"/>
    <property type="match status" value="1"/>
</dbReference>
<dbReference type="Gene3D" id="2.60.40.10">
    <property type="entry name" value="Immunoglobulins"/>
    <property type="match status" value="1"/>
</dbReference>
<dbReference type="RefSeq" id="XP_044542801.1">
    <property type="nucleotide sequence ID" value="XM_044687624.1"/>
</dbReference>
<dbReference type="EMBL" id="PYSW02000052">
    <property type="protein sequence ID" value="KAG2373627.1"/>
    <property type="molecule type" value="Genomic_DNA"/>
</dbReference>
<feature type="domain" description="Nbr1 FW" evidence="3">
    <location>
        <begin position="540"/>
        <end position="648"/>
    </location>
</feature>
<sequence length="653" mass="74407">MSRSSFLDEELLADEDIADLVNYYNHHHQHQQPQGNVNYLVQQQQQLANTMQQQQGSPFFSSSLVASSSSLQQGPSLDISIETAIDEPFRHQWSNYDLKKDDEMYEKYNVALKIKNNANSTSAPLLLNCRHEIHDKGNICEMSHKKTNVTGYYLDFLLFDSQPFTLQPLEEKIVLVSISRPSRTMVSHGKYYIQFYVLTAGNFQLLCHTQQVKVLTSKNKNNRTKRVSLDPTKQDISVKNLVPKEWQHIQTSHQVFEACFWDEVDLTGEKKKYTPPPASTTASSSRTSATSSNPSTTTPKTEIQSNGTPQSSSPGLMNQQQQQTSTTNGEMLLQQHPQGHSHFPGLGDGGSPLFKNPLSPGLMAGLVSPNHDFLRSPFRDDHHTLDSEFHGHSFLEEPSGHIQNYIPISTHTSIIKIFQKQLDFYKQQMEILLTELKRHDKRMAETLYRQYASVLQRDSMSSSTSWDDSNIPSEEDLENMFNKMKIIKEQVEQSINDSKKPPCSPVAYSNFSPHHDYVQSPTYSLYNSKDYDFSFDEDVTIPDYYEVKCNSTVLKTWQITNCGMPFPRGTRIVVKSDKETPLESDELLLPLRNTIEDRVLSESELAGFNETKNISCSIKAPNVEGLFRREYCLQLPNNIEFGDSLVVIFRAVK</sequence>
<evidence type="ECO:0000256" key="2">
    <source>
        <dbReference type="SAM" id="MobiDB-lite"/>
    </source>
</evidence>
<dbReference type="AlphaFoldDB" id="A0AA88KI82"/>
<keyword evidence="1" id="KW-0175">Coiled coil</keyword>
<keyword evidence="5" id="KW-1185">Reference proteome</keyword>
<name>A0AA88KI82_NAELO</name>
<feature type="compositionally biased region" description="Low complexity" evidence="2">
    <location>
        <begin position="279"/>
        <end position="299"/>
    </location>
</feature>
<gene>
    <name evidence="4" type="ORF">C9374_011916</name>
</gene>
<dbReference type="Proteomes" id="UP000816034">
    <property type="component" value="Unassembled WGS sequence"/>
</dbReference>
<protein>
    <recommendedName>
        <fullName evidence="3">Nbr1 FW domain-containing protein</fullName>
    </recommendedName>
</protein>
<dbReference type="InterPro" id="IPR013783">
    <property type="entry name" value="Ig-like_fold"/>
</dbReference>
<evidence type="ECO:0000313" key="4">
    <source>
        <dbReference type="EMBL" id="KAG2373627.1"/>
    </source>
</evidence>
<proteinExistence type="predicted"/>
<reference evidence="4 5" key="1">
    <citation type="journal article" date="2018" name="BMC Genomics">
        <title>The genome of Naegleria lovaniensis, the basis for a comparative approach to unravel pathogenicity factors of the human pathogenic amoeba N. fowleri.</title>
        <authorList>
            <person name="Liechti N."/>
            <person name="Schurch N."/>
            <person name="Bruggmann R."/>
            <person name="Wittwer M."/>
        </authorList>
    </citation>
    <scope>NUCLEOTIDE SEQUENCE [LARGE SCALE GENOMIC DNA]</scope>
    <source>
        <strain evidence="4 5">ATCC 30569</strain>
    </source>
</reference>
<organism evidence="4 5">
    <name type="scientific">Naegleria lovaniensis</name>
    <name type="common">Amoeba</name>
    <dbReference type="NCBI Taxonomy" id="51637"/>
    <lineage>
        <taxon>Eukaryota</taxon>
        <taxon>Discoba</taxon>
        <taxon>Heterolobosea</taxon>
        <taxon>Tetramitia</taxon>
        <taxon>Eutetramitia</taxon>
        <taxon>Vahlkampfiidae</taxon>
        <taxon>Naegleria</taxon>
    </lineage>
</organism>
<comment type="caution">
    <text evidence="4">The sequence shown here is derived from an EMBL/GenBank/DDBJ whole genome shotgun (WGS) entry which is preliminary data.</text>
</comment>
<dbReference type="InterPro" id="IPR032350">
    <property type="entry name" value="Nbr1_FW"/>
</dbReference>
<evidence type="ECO:0000259" key="3">
    <source>
        <dbReference type="Pfam" id="PF16158"/>
    </source>
</evidence>
<feature type="compositionally biased region" description="Polar residues" evidence="2">
    <location>
        <begin position="300"/>
        <end position="329"/>
    </location>
</feature>
<accession>A0AA88KI82</accession>
<dbReference type="GeneID" id="68104370"/>
<feature type="coiled-coil region" evidence="1">
    <location>
        <begin position="415"/>
        <end position="442"/>
    </location>
</feature>
<feature type="region of interest" description="Disordered" evidence="2">
    <location>
        <begin position="270"/>
        <end position="356"/>
    </location>
</feature>
<evidence type="ECO:0000256" key="1">
    <source>
        <dbReference type="SAM" id="Coils"/>
    </source>
</evidence>
<evidence type="ECO:0000313" key="5">
    <source>
        <dbReference type="Proteomes" id="UP000816034"/>
    </source>
</evidence>